<organism evidence="2 3">
    <name type="scientific">Macrococcus brunensis</name>
    <dbReference type="NCBI Taxonomy" id="198483"/>
    <lineage>
        <taxon>Bacteria</taxon>
        <taxon>Bacillati</taxon>
        <taxon>Bacillota</taxon>
        <taxon>Bacilli</taxon>
        <taxon>Bacillales</taxon>
        <taxon>Staphylococcaceae</taxon>
        <taxon>Macrococcus</taxon>
    </lineage>
</organism>
<accession>A0A4R6BAS6</accession>
<dbReference type="PROSITE" id="PS50965">
    <property type="entry name" value="NERD"/>
    <property type="match status" value="1"/>
</dbReference>
<name>A0A4R6BAS6_9STAP</name>
<feature type="domain" description="NERD" evidence="1">
    <location>
        <begin position="38"/>
        <end position="124"/>
    </location>
</feature>
<proteinExistence type="predicted"/>
<dbReference type="AlphaFoldDB" id="A0A4R6BAS6"/>
<gene>
    <name evidence="2" type="ORF">ERX27_10335</name>
</gene>
<dbReference type="EMBL" id="SCWA01000025">
    <property type="protein sequence ID" value="TDL93412.1"/>
    <property type="molecule type" value="Genomic_DNA"/>
</dbReference>
<evidence type="ECO:0000313" key="2">
    <source>
        <dbReference type="EMBL" id="TDL93412.1"/>
    </source>
</evidence>
<sequence>MIIYHSRTLIHQNLSFDMLKNRYAFDVETIERQERIIKGFKGECLVDQLLDEFFKSSDCLYLCDLRLNIDFEQLQIDSLLILDHTVIVMEIKNYSMDLIYQNGHFYRQSGEKMNSLSLQLGKIR</sequence>
<reference evidence="2 3" key="1">
    <citation type="submission" date="2019-01" db="EMBL/GenBank/DDBJ databases">
        <title>Draft genome sequences of the type strains of six Macrococcus species.</title>
        <authorList>
            <person name="Mazhar S."/>
            <person name="Altermann E."/>
            <person name="Hill C."/>
            <person name="Mcauliffe O."/>
        </authorList>
    </citation>
    <scope>NUCLEOTIDE SEQUENCE [LARGE SCALE GENOMIC DNA]</scope>
    <source>
        <strain evidence="2 3">CCM4811</strain>
    </source>
</reference>
<dbReference type="Proteomes" id="UP000295310">
    <property type="component" value="Unassembled WGS sequence"/>
</dbReference>
<comment type="caution">
    <text evidence="2">The sequence shown here is derived from an EMBL/GenBank/DDBJ whole genome shotgun (WGS) entry which is preliminary data.</text>
</comment>
<dbReference type="InterPro" id="IPR011528">
    <property type="entry name" value="NERD"/>
</dbReference>
<dbReference type="Pfam" id="PF08378">
    <property type="entry name" value="NERD"/>
    <property type="match status" value="1"/>
</dbReference>
<dbReference type="RefSeq" id="WP_133432751.1">
    <property type="nucleotide sequence ID" value="NZ_CP092172.1"/>
</dbReference>
<protein>
    <submittedName>
        <fullName evidence="2">NERD domain-containing protein</fullName>
    </submittedName>
</protein>
<evidence type="ECO:0000259" key="1">
    <source>
        <dbReference type="PROSITE" id="PS50965"/>
    </source>
</evidence>
<evidence type="ECO:0000313" key="3">
    <source>
        <dbReference type="Proteomes" id="UP000295310"/>
    </source>
</evidence>
<keyword evidence="3" id="KW-1185">Reference proteome</keyword>
<dbReference type="OrthoDB" id="2387294at2"/>